<dbReference type="Pfam" id="PF02709">
    <property type="entry name" value="Glyco_transf_7C"/>
    <property type="match status" value="1"/>
</dbReference>
<dbReference type="SUPFAM" id="SSF53448">
    <property type="entry name" value="Nucleotide-diphospho-sugar transferases"/>
    <property type="match status" value="1"/>
</dbReference>
<dbReference type="PANTHER" id="PTHR43685">
    <property type="entry name" value="GLYCOSYLTRANSFERASE"/>
    <property type="match status" value="1"/>
</dbReference>
<dbReference type="InterPro" id="IPR001173">
    <property type="entry name" value="Glyco_trans_2-like"/>
</dbReference>
<gene>
    <name evidence="4" type="ORF">RFM27_18365</name>
</gene>
<evidence type="ECO:0000313" key="5">
    <source>
        <dbReference type="Proteomes" id="UP001271780"/>
    </source>
</evidence>
<protein>
    <submittedName>
        <fullName evidence="4">Glycosyltransferase family 2 protein</fullName>
    </submittedName>
</protein>
<feature type="domain" description="Glycosyltransferase 2-like" evidence="2">
    <location>
        <begin position="10"/>
        <end position="130"/>
    </location>
</feature>
<dbReference type="InterPro" id="IPR029044">
    <property type="entry name" value="Nucleotide-diphossugar_trans"/>
</dbReference>
<dbReference type="Proteomes" id="UP001271780">
    <property type="component" value="Unassembled WGS sequence"/>
</dbReference>
<accession>A0ABU4XH00</accession>
<name>A0ABU4XH00_9HYPH</name>
<comment type="caution">
    <text evidence="4">The sequence shown here is derived from an EMBL/GenBank/DDBJ whole genome shotgun (WGS) entry which is preliminary data.</text>
</comment>
<reference evidence="4 5" key="1">
    <citation type="submission" date="2023-08" db="EMBL/GenBank/DDBJ databases">
        <title>Implementing the SeqCode for naming new Mesorhizobium species isolated from Vachellia karroo root nodules.</title>
        <authorList>
            <person name="Van Lill M."/>
        </authorList>
    </citation>
    <scope>NUCLEOTIDE SEQUENCE [LARGE SCALE GENOMIC DNA]</scope>
    <source>
        <strain evidence="4 5">VK23A</strain>
    </source>
</reference>
<evidence type="ECO:0000259" key="2">
    <source>
        <dbReference type="Pfam" id="PF00535"/>
    </source>
</evidence>
<evidence type="ECO:0000256" key="1">
    <source>
        <dbReference type="ARBA" id="ARBA00022679"/>
    </source>
</evidence>
<evidence type="ECO:0000313" key="4">
    <source>
        <dbReference type="EMBL" id="MDX8474045.1"/>
    </source>
</evidence>
<dbReference type="Gene3D" id="3.90.550.10">
    <property type="entry name" value="Spore Coat Polysaccharide Biosynthesis Protein SpsA, Chain A"/>
    <property type="match status" value="1"/>
</dbReference>
<organism evidence="4 5">
    <name type="scientific">Mesorhizobium dulcispinae</name>
    <dbReference type="NCBI Taxonomy" id="3072316"/>
    <lineage>
        <taxon>Bacteria</taxon>
        <taxon>Pseudomonadati</taxon>
        <taxon>Pseudomonadota</taxon>
        <taxon>Alphaproteobacteria</taxon>
        <taxon>Hyphomicrobiales</taxon>
        <taxon>Phyllobacteriaceae</taxon>
        <taxon>Mesorhizobium</taxon>
    </lineage>
</organism>
<dbReference type="CDD" id="cd06420">
    <property type="entry name" value="GT2_Chondriotin_Pol_N"/>
    <property type="match status" value="1"/>
</dbReference>
<sequence>MTSAATVSVSVIVNTYNWPEALKLSLQSLAGQTENCFEIIVADDGSRPDTADVVKAFAGSSSVPVKHVWHEDVGFRRAAILNKAIGEACGSYLIFIDGDCILQPDFVAQHRALARLNHLVTGSRILLGQEYSRQLLAAGTWDYQVFRRNILRHRLKGDISKIVAFFVRLPWRPMSDYRCFVWRRIKGCNLACWKSDALSVGGFDETFTGWGSEDIDFVFRLQDRGIIRRAGTWATEVLHIWHKPTDPSRAAANEKVVLDRIEAARLRKKAA</sequence>
<dbReference type="Pfam" id="PF00535">
    <property type="entry name" value="Glycos_transf_2"/>
    <property type="match status" value="1"/>
</dbReference>
<dbReference type="PANTHER" id="PTHR43685:SF3">
    <property type="entry name" value="SLR2126 PROTEIN"/>
    <property type="match status" value="1"/>
</dbReference>
<dbReference type="EMBL" id="JAVIIZ010000011">
    <property type="protein sequence ID" value="MDX8474045.1"/>
    <property type="molecule type" value="Genomic_DNA"/>
</dbReference>
<dbReference type="RefSeq" id="WP_320264318.1">
    <property type="nucleotide sequence ID" value="NZ_JAVIIX010000010.1"/>
</dbReference>
<dbReference type="InterPro" id="IPR027791">
    <property type="entry name" value="Galactosyl_T_C"/>
</dbReference>
<evidence type="ECO:0000259" key="3">
    <source>
        <dbReference type="Pfam" id="PF02709"/>
    </source>
</evidence>
<dbReference type="InterPro" id="IPR050834">
    <property type="entry name" value="Glycosyltransf_2"/>
</dbReference>
<feature type="domain" description="Galactosyltransferase C-terminal" evidence="3">
    <location>
        <begin position="182"/>
        <end position="226"/>
    </location>
</feature>
<keyword evidence="1" id="KW-0808">Transferase</keyword>
<proteinExistence type="predicted"/>
<keyword evidence="5" id="KW-1185">Reference proteome</keyword>